<evidence type="ECO:0000313" key="3">
    <source>
        <dbReference type="Proteomes" id="UP000588098"/>
    </source>
</evidence>
<feature type="compositionally biased region" description="Low complexity" evidence="1">
    <location>
        <begin position="39"/>
        <end position="71"/>
    </location>
</feature>
<dbReference type="InterPro" id="IPR019734">
    <property type="entry name" value="TPR_rpt"/>
</dbReference>
<keyword evidence="3" id="KW-1185">Reference proteome</keyword>
<dbReference type="Gene3D" id="1.25.40.10">
    <property type="entry name" value="Tetratricopeptide repeat domain"/>
    <property type="match status" value="2"/>
</dbReference>
<dbReference type="InterPro" id="IPR011990">
    <property type="entry name" value="TPR-like_helical_dom_sf"/>
</dbReference>
<dbReference type="SMART" id="SM00028">
    <property type="entry name" value="TPR"/>
    <property type="match status" value="4"/>
</dbReference>
<name>A0A7W9QEV6_9ACTN</name>
<dbReference type="Proteomes" id="UP000588098">
    <property type="component" value="Unassembled WGS sequence"/>
</dbReference>
<dbReference type="AlphaFoldDB" id="A0A7W9QEV6"/>
<feature type="region of interest" description="Disordered" evidence="1">
    <location>
        <begin position="547"/>
        <end position="570"/>
    </location>
</feature>
<proteinExistence type="predicted"/>
<comment type="caution">
    <text evidence="2">The sequence shown here is derived from an EMBL/GenBank/DDBJ whole genome shotgun (WGS) entry which is preliminary data.</text>
</comment>
<sequence length="679" mass="70728">MVEPDSPSPTFNPNPNPDVALGRGPHTGSFPLEPPMEPPAASSAEPEPKSGSGSELGPELGSESEPETGPSLIGPEFLQGITGITGLISSGVDAYARGELNTAHATFDQAAQTTTLLTAQLHQLLIQSLVNRAGTANALGDHAAAVASYRSALRTCDHLDALAQEPMWALRAATLINMANALQEVGDLDGAQSVLDQAHGLLASPFGGGAEQQLGQEANSLLPACLQGLTSLAIRRQEWATAHELARRTLAATAHQVPEMAAHPLGNLAVTSLETGRFELADDYGQQALTAFEAAGDLVGAAETRLNLAGGYLRSHRLAQAEPLLLACQQFFEGAGMVNRSASGLKLLGMLAALRGERERARERYLRALAAFEACGAVVAAAHLRTELAVSAYAAGHFDEGEAELARAAAVFTAHGLGPQLAQLDLTHAMLLESRHSADPDPESEPGEGPGWGPTALARAVELAVPAALALDAVRFTLTGGYQRERWSRHIVAPAVRVAFRLATRAGDTRLVTELIETCCAGPPLSADRFAQAPMTDYLDAYPDTVEYGTAPAPGSDTSPGCGIQPGRDIEPGHRLGVEAVAADLTAELLDTVVAGWQQRRTESGAPASGPGGARERAAHPFQLGAALADIAASAGIPLGAPPLLALTAEGEIALDRHIARAEERYGASIRDGRVIPTW</sequence>
<dbReference type="SUPFAM" id="SSF48452">
    <property type="entry name" value="TPR-like"/>
    <property type="match status" value="2"/>
</dbReference>
<evidence type="ECO:0000313" key="2">
    <source>
        <dbReference type="EMBL" id="MBB5937947.1"/>
    </source>
</evidence>
<accession>A0A7W9QEV6</accession>
<dbReference type="EMBL" id="JACHJL010000013">
    <property type="protein sequence ID" value="MBB5937947.1"/>
    <property type="molecule type" value="Genomic_DNA"/>
</dbReference>
<protein>
    <submittedName>
        <fullName evidence="2">Tetratricopeptide (TPR) repeat protein</fullName>
    </submittedName>
</protein>
<dbReference type="RefSeq" id="WP_184575276.1">
    <property type="nucleotide sequence ID" value="NZ_JACHJL010000013.1"/>
</dbReference>
<feature type="region of interest" description="Disordered" evidence="1">
    <location>
        <begin position="1"/>
        <end position="76"/>
    </location>
</feature>
<reference evidence="2 3" key="1">
    <citation type="submission" date="2020-08" db="EMBL/GenBank/DDBJ databases">
        <title>Genomic Encyclopedia of Type Strains, Phase III (KMG-III): the genomes of soil and plant-associated and newly described type strains.</title>
        <authorList>
            <person name="Whitman W."/>
        </authorList>
    </citation>
    <scope>NUCLEOTIDE SEQUENCE [LARGE SCALE GENOMIC DNA]</scope>
    <source>
        <strain evidence="2 3">CECT 8305</strain>
    </source>
</reference>
<evidence type="ECO:0000256" key="1">
    <source>
        <dbReference type="SAM" id="MobiDB-lite"/>
    </source>
</evidence>
<feature type="compositionally biased region" description="Pro residues" evidence="1">
    <location>
        <begin position="1"/>
        <end position="16"/>
    </location>
</feature>
<organism evidence="2 3">
    <name type="scientific">Streptomyces zagrosensis</name>
    <dbReference type="NCBI Taxonomy" id="1042984"/>
    <lineage>
        <taxon>Bacteria</taxon>
        <taxon>Bacillati</taxon>
        <taxon>Actinomycetota</taxon>
        <taxon>Actinomycetes</taxon>
        <taxon>Kitasatosporales</taxon>
        <taxon>Streptomycetaceae</taxon>
        <taxon>Streptomyces</taxon>
    </lineage>
</organism>
<gene>
    <name evidence="2" type="ORF">FHS42_005031</name>
</gene>